<evidence type="ECO:0000259" key="4">
    <source>
        <dbReference type="PROSITE" id="PS51084"/>
    </source>
</evidence>
<gene>
    <name evidence="5" type="ORF">ENV88_05335</name>
</gene>
<dbReference type="EMBL" id="DTIB01000093">
    <property type="protein sequence ID" value="HGB25441.1"/>
    <property type="molecule type" value="Genomic_DNA"/>
</dbReference>
<evidence type="ECO:0000313" key="5">
    <source>
        <dbReference type="EMBL" id="HGB25441.1"/>
    </source>
</evidence>
<dbReference type="GO" id="GO:0003824">
    <property type="term" value="F:catalytic activity"/>
    <property type="evidence" value="ECO:0007669"/>
    <property type="project" value="InterPro"/>
</dbReference>
<dbReference type="GO" id="GO:0009117">
    <property type="term" value="P:nucleotide metabolic process"/>
    <property type="evidence" value="ECO:0007669"/>
    <property type="project" value="TreeGrafter"/>
</dbReference>
<dbReference type="Gene3D" id="3.30.428.10">
    <property type="entry name" value="HIT-like"/>
    <property type="match status" value="1"/>
</dbReference>
<name>A0A7C3WMB5_THEPE</name>
<dbReference type="InterPro" id="IPR036265">
    <property type="entry name" value="HIT-like_sf"/>
</dbReference>
<dbReference type="PROSITE" id="PS51084">
    <property type="entry name" value="HIT_2"/>
    <property type="match status" value="1"/>
</dbReference>
<evidence type="ECO:0000256" key="3">
    <source>
        <dbReference type="PROSITE-ProRule" id="PRU00464"/>
    </source>
</evidence>
<dbReference type="AlphaFoldDB" id="A0A7C3WMB5"/>
<organism evidence="5">
    <name type="scientific">Thermofilum pendens</name>
    <dbReference type="NCBI Taxonomy" id="2269"/>
    <lineage>
        <taxon>Archaea</taxon>
        <taxon>Thermoproteota</taxon>
        <taxon>Thermoprotei</taxon>
        <taxon>Thermofilales</taxon>
        <taxon>Thermofilaceae</taxon>
        <taxon>Thermofilum</taxon>
    </lineage>
</organism>
<accession>A0A7C3WMB5</accession>
<feature type="active site" description="Tele-AMP-histidine intermediate" evidence="1">
    <location>
        <position position="98"/>
    </location>
</feature>
<feature type="short sequence motif" description="Histidine triad motif" evidence="2 3">
    <location>
        <begin position="96"/>
        <end position="100"/>
    </location>
</feature>
<feature type="domain" description="HIT" evidence="4">
    <location>
        <begin position="4"/>
        <end position="111"/>
    </location>
</feature>
<protein>
    <submittedName>
        <fullName evidence="5">HIT family protein</fullName>
    </submittedName>
</protein>
<dbReference type="SUPFAM" id="SSF54197">
    <property type="entry name" value="HIT-like"/>
    <property type="match status" value="1"/>
</dbReference>
<dbReference type="PANTHER" id="PTHR46648:SF1">
    <property type="entry name" value="ADENOSINE 5'-MONOPHOSPHORAMIDASE HNT1"/>
    <property type="match status" value="1"/>
</dbReference>
<dbReference type="InterPro" id="IPR001310">
    <property type="entry name" value="Histidine_triad_HIT"/>
</dbReference>
<dbReference type="Pfam" id="PF01230">
    <property type="entry name" value="HIT"/>
    <property type="match status" value="1"/>
</dbReference>
<dbReference type="InterPro" id="IPR039384">
    <property type="entry name" value="HINT"/>
</dbReference>
<dbReference type="PANTHER" id="PTHR46648">
    <property type="entry name" value="HIT FAMILY PROTEIN 1"/>
    <property type="match status" value="1"/>
</dbReference>
<dbReference type="PRINTS" id="PR00332">
    <property type="entry name" value="HISTRIAD"/>
</dbReference>
<proteinExistence type="predicted"/>
<dbReference type="CDD" id="cd01277">
    <property type="entry name" value="HINT_subgroup"/>
    <property type="match status" value="1"/>
</dbReference>
<comment type="caution">
    <text evidence="5">The sequence shown here is derived from an EMBL/GenBank/DDBJ whole genome shotgun (WGS) entry which is preliminary data.</text>
</comment>
<dbReference type="InterPro" id="IPR011146">
    <property type="entry name" value="HIT-like"/>
</dbReference>
<evidence type="ECO:0000256" key="2">
    <source>
        <dbReference type="PIRSR" id="PIRSR601310-3"/>
    </source>
</evidence>
<reference evidence="5" key="1">
    <citation type="journal article" date="2020" name="mSystems">
        <title>Genome- and Community-Level Interaction Insights into Carbon Utilization and Element Cycling Functions of Hydrothermarchaeota in Hydrothermal Sediment.</title>
        <authorList>
            <person name="Zhou Z."/>
            <person name="Liu Y."/>
            <person name="Xu W."/>
            <person name="Pan J."/>
            <person name="Luo Z.H."/>
            <person name="Li M."/>
        </authorList>
    </citation>
    <scope>NUCLEOTIDE SEQUENCE [LARGE SCALE GENOMIC DNA]</scope>
    <source>
        <strain evidence="5">SpSt-8</strain>
    </source>
</reference>
<sequence length="132" mass="14808">MECVFCEIARGRAPAFVVYEGERVLAILDKYPMSEGHTLVITREHYRDIFELPEVHLAEMVRVAKLVALAQKKALGARGVRLVMNNGREAGQEIMHAHIHVIPRGVAELARRLLRPEEGERVASMLRAALGM</sequence>
<evidence type="ECO:0000256" key="1">
    <source>
        <dbReference type="PIRSR" id="PIRSR601310-1"/>
    </source>
</evidence>